<dbReference type="InterPro" id="IPR000310">
    <property type="entry name" value="Orn/Lys/Arg_deCO2ase_major_dom"/>
</dbReference>
<dbReference type="SUPFAM" id="SSF55904">
    <property type="entry name" value="Ornithine decarboxylase C-terminal domain"/>
    <property type="match status" value="1"/>
</dbReference>
<dbReference type="Pfam" id="PF01276">
    <property type="entry name" value="OKR_DC_1"/>
    <property type="match status" value="1"/>
</dbReference>
<organism evidence="7 8">
    <name type="scientific">Anaeromicrobium sediminis</name>
    <dbReference type="NCBI Taxonomy" id="1478221"/>
    <lineage>
        <taxon>Bacteria</taxon>
        <taxon>Bacillati</taxon>
        <taxon>Bacillota</taxon>
        <taxon>Clostridia</taxon>
        <taxon>Peptostreptococcales</taxon>
        <taxon>Thermotaleaceae</taxon>
        <taxon>Anaeromicrobium</taxon>
    </lineage>
</organism>
<dbReference type="Gene3D" id="3.40.640.10">
    <property type="entry name" value="Type I PLP-dependent aspartate aminotransferase-like (Major domain)"/>
    <property type="match status" value="1"/>
</dbReference>
<dbReference type="AlphaFoldDB" id="A0A267MMR5"/>
<dbReference type="Gene3D" id="3.90.100.10">
    <property type="entry name" value="Orn/Lys/Arg decarboxylase, C-terminal domain"/>
    <property type="match status" value="1"/>
</dbReference>
<proteinExistence type="inferred from homology"/>
<evidence type="ECO:0000313" key="7">
    <source>
        <dbReference type="EMBL" id="PAB60727.1"/>
    </source>
</evidence>
<name>A0A267MMR5_9FIRM</name>
<dbReference type="InterPro" id="IPR052357">
    <property type="entry name" value="Orn_Lys_Arg_decarboxylase-I"/>
</dbReference>
<evidence type="ECO:0000313" key="8">
    <source>
        <dbReference type="Proteomes" id="UP000216024"/>
    </source>
</evidence>
<keyword evidence="4" id="KW-0663">Pyridoxal phosphate</keyword>
<dbReference type="PANTHER" id="PTHR43277">
    <property type="entry name" value="ARGININE DECARBOXYLASE"/>
    <property type="match status" value="1"/>
</dbReference>
<keyword evidence="3" id="KW-0210">Decarboxylase</keyword>
<keyword evidence="5" id="KW-0456">Lyase</keyword>
<dbReference type="InterPro" id="IPR008286">
    <property type="entry name" value="Prn/Lys/Arg_de-COase_C"/>
</dbReference>
<evidence type="ECO:0000256" key="1">
    <source>
        <dbReference type="ARBA" id="ARBA00001933"/>
    </source>
</evidence>
<dbReference type="PROSITE" id="PS00703">
    <property type="entry name" value="OKR_DC_1"/>
    <property type="match status" value="1"/>
</dbReference>
<dbReference type="InterPro" id="IPR036633">
    <property type="entry name" value="Prn/Lys/Arg_de-COase_C_sf"/>
</dbReference>
<feature type="domain" description="Orn/Lys/Arg decarboxylases family 1 pyridoxal-P attachment site" evidence="6">
    <location>
        <begin position="223"/>
        <end position="237"/>
    </location>
</feature>
<dbReference type="SUPFAM" id="SSF53383">
    <property type="entry name" value="PLP-dependent transferases"/>
    <property type="match status" value="1"/>
</dbReference>
<dbReference type="PANTHER" id="PTHR43277:SF4">
    <property type="entry name" value="ARGININE DECARBOXYLASE"/>
    <property type="match status" value="1"/>
</dbReference>
<dbReference type="InterPro" id="IPR015424">
    <property type="entry name" value="PyrdxlP-dep_Trfase"/>
</dbReference>
<dbReference type="OrthoDB" id="9815233at2"/>
<dbReference type="InterPro" id="IPR015421">
    <property type="entry name" value="PyrdxlP-dep_Trfase_major"/>
</dbReference>
<dbReference type="GO" id="GO:0016831">
    <property type="term" value="F:carboxy-lyase activity"/>
    <property type="evidence" value="ECO:0007669"/>
    <property type="project" value="UniProtKB-KW"/>
</dbReference>
<accession>A0A267MMR5</accession>
<evidence type="ECO:0000256" key="2">
    <source>
        <dbReference type="ARBA" id="ARBA00010671"/>
    </source>
</evidence>
<comment type="similarity">
    <text evidence="2">Belongs to the Orn/Lys/Arg decarboxylase class-I family.</text>
</comment>
<evidence type="ECO:0000256" key="3">
    <source>
        <dbReference type="ARBA" id="ARBA00022793"/>
    </source>
</evidence>
<protein>
    <submittedName>
        <fullName evidence="7">Arginine decarboxylase</fullName>
    </submittedName>
</protein>
<comment type="cofactor">
    <cofactor evidence="1">
        <name>pyridoxal 5'-phosphate</name>
        <dbReference type="ChEBI" id="CHEBI:597326"/>
    </cofactor>
</comment>
<evidence type="ECO:0000256" key="4">
    <source>
        <dbReference type="ARBA" id="ARBA00022898"/>
    </source>
</evidence>
<sequence length="484" mass="53359">MVSLNQFSTPLIDALKKYSNSSITPFDVPGHKFGKGTKELRDFFGPNLMKIDVNSMKCLDNLSNPTSVIKKAQELLANAYGCDHSFFLVNGTSSGIQAMIMSVCAPYDKIIMPRNVHKSAVSGLVLSGAIPVYIQPETNKDLGIAMGMSYESIKKAILSNLDAKAVFIINPTYYGMTCDLKAIVDLAHKHNMVVLVDEAHGAHFHFHDELPMSAMAAGADMSAISLHKTGGSLTQSSAILLKEGNISPMRIKNILNLTQTTSASYLLMSSLDGARKILATRGEEVFSEILSVCRYAREKINTIPHLYAFSKELIDNKGVYDFDETKLSIKVSDLGLTGFEVYELLRDKYKIQVELGDINNILAIVSLGDDKSSVDKLINALFHISKNHKKDKSFNYNILLENPDIIVSPRDAFYSRTKIIPLKDSIGEVSGESIMAYPPGIPIISPGERISKEIVDYIEELKNQHTLITDCHDPEINHIKILGA</sequence>
<gene>
    <name evidence="7" type="ORF">CCE28_04095</name>
</gene>
<evidence type="ECO:0000256" key="5">
    <source>
        <dbReference type="ARBA" id="ARBA00023239"/>
    </source>
</evidence>
<dbReference type="Proteomes" id="UP000216024">
    <property type="component" value="Unassembled WGS sequence"/>
</dbReference>
<reference evidence="7 8" key="1">
    <citation type="submission" date="2017-06" db="EMBL/GenBank/DDBJ databases">
        <title>Draft genome sequence of anaerobic fermentative bacterium Anaeromicrobium sediminis DY2726D isolated from West Pacific Ocean sediments.</title>
        <authorList>
            <person name="Zeng X."/>
        </authorList>
    </citation>
    <scope>NUCLEOTIDE SEQUENCE [LARGE SCALE GENOMIC DNA]</scope>
    <source>
        <strain evidence="7 8">DY2726D</strain>
    </source>
</reference>
<dbReference type="EMBL" id="NIBG01000002">
    <property type="protein sequence ID" value="PAB60727.1"/>
    <property type="molecule type" value="Genomic_DNA"/>
</dbReference>
<keyword evidence="8" id="KW-1185">Reference proteome</keyword>
<dbReference type="CDD" id="cd00615">
    <property type="entry name" value="Orn_deC_like"/>
    <property type="match status" value="1"/>
</dbReference>
<evidence type="ECO:0000259" key="6">
    <source>
        <dbReference type="PROSITE" id="PS00703"/>
    </source>
</evidence>
<comment type="caution">
    <text evidence="7">The sequence shown here is derived from an EMBL/GenBank/DDBJ whole genome shotgun (WGS) entry which is preliminary data.</text>
</comment>
<dbReference type="Pfam" id="PF03711">
    <property type="entry name" value="OKR_DC_1_C"/>
    <property type="match status" value="1"/>
</dbReference>